<evidence type="ECO:0000313" key="1">
    <source>
        <dbReference type="EMBL" id="SVA41537.1"/>
    </source>
</evidence>
<protein>
    <submittedName>
        <fullName evidence="1">Uncharacterized protein</fullName>
    </submittedName>
</protein>
<name>A0A381VPH6_9ZZZZ</name>
<proteinExistence type="predicted"/>
<reference evidence="1" key="1">
    <citation type="submission" date="2018-05" db="EMBL/GenBank/DDBJ databases">
        <authorList>
            <person name="Lanie J.A."/>
            <person name="Ng W.-L."/>
            <person name="Kazmierczak K.M."/>
            <person name="Andrzejewski T.M."/>
            <person name="Davidsen T.M."/>
            <person name="Wayne K.J."/>
            <person name="Tettelin H."/>
            <person name="Glass J.I."/>
            <person name="Rusch D."/>
            <person name="Podicherti R."/>
            <person name="Tsui H.-C.T."/>
            <person name="Winkler M.E."/>
        </authorList>
    </citation>
    <scope>NUCLEOTIDE SEQUENCE</scope>
</reference>
<feature type="non-terminal residue" evidence="1">
    <location>
        <position position="1"/>
    </location>
</feature>
<dbReference type="EMBL" id="UINC01009255">
    <property type="protein sequence ID" value="SVA41537.1"/>
    <property type="molecule type" value="Genomic_DNA"/>
</dbReference>
<sequence>PIQPCQRQSWKPQRMLWEKQFIF</sequence>
<dbReference type="AlphaFoldDB" id="A0A381VPH6"/>
<gene>
    <name evidence="1" type="ORF">METZ01_LOCUS94391</name>
</gene>
<accession>A0A381VPH6</accession>
<feature type="non-terminal residue" evidence="1">
    <location>
        <position position="23"/>
    </location>
</feature>
<organism evidence="1">
    <name type="scientific">marine metagenome</name>
    <dbReference type="NCBI Taxonomy" id="408172"/>
    <lineage>
        <taxon>unclassified sequences</taxon>
        <taxon>metagenomes</taxon>
        <taxon>ecological metagenomes</taxon>
    </lineage>
</organism>